<feature type="region of interest" description="Disordered" evidence="5">
    <location>
        <begin position="32"/>
        <end position="81"/>
    </location>
</feature>
<dbReference type="SMART" id="SM00015">
    <property type="entry name" value="IQ"/>
    <property type="match status" value="13"/>
</dbReference>
<comment type="subcellular location">
    <subcellularLocation>
        <location evidence="1">Cytoplasm</location>
    </subcellularLocation>
</comment>
<keyword evidence="4" id="KW-0112">Calmodulin-binding</keyword>
<sequence length="740" mass="85320">MKYQAIYETEVSSFDKVLSRLEKITERVNENSGDIINSPREQRDNAEKRDRTNYREKLEALSKKARMPPRSTSSSTAAAKPILKKRTPKVKGDEFEVELVLSLSTMSTQLDTETPDVKSTSKKAANDIIWRAYATTKSFGAIIAGVVATQAVARRWLTVKRYSEEMRGRVEGVSRIKAVWRGYCCRRQFVKAVNDVIMCQSLIRRHLAIKRVEKTRHDIAVAKSAEKKRVETAMATVISSNWRRFYWQTLYKQSVLDIIIVQSLIRRHAAQNEAATMRHERDTAAATVLQARYRSHHATKTYQSVLRKIVAIQCFVRHFIAVRVLNELKEQRRILEAEMTTKIASAWRKYHCQCVYKRAVANVIISQSIVRRHAAIKELNLLKFERDTAAATVIETEMRAYLARKHYEQVRCSTILLQSLVRQMIAYNELEELREERIMLEEYCAMRIAAVWRSYYTRTGYIIVLKAARKHEQRYTAASLMQAQWRTYAARGSFLEMRTNTIKIQSVVRMELATKGLKNKKIKIAEAADYHKDDYFAYSKKRKAAAVKIQAVYRMHPVRKDYLIKKIESEKHGASNTIQSFYRKRYSARMSRVTSNTNLASPRPIFDDGSDFWDVEVELGQNPTQHHVKDFFASAKERQAASISIQTAFRGHLARESAKETAYQAEHVFELSKKRRVAAETIQNAYRKHLFRTTCHFRPVPSCDESCTDIVPYVAHTDGGFEIVAAGSEFLALIMSMIIG</sequence>
<protein>
    <submittedName>
        <fullName evidence="6">Uncharacterized protein</fullName>
    </submittedName>
</protein>
<dbReference type="Proteomes" id="UP001530400">
    <property type="component" value="Unassembled WGS sequence"/>
</dbReference>
<dbReference type="PANTHER" id="PTHR22706">
    <property type="entry name" value="ASSEMBLY FACTOR FOR SPINDLE MICROTUBULES"/>
    <property type="match status" value="1"/>
</dbReference>
<dbReference type="AlphaFoldDB" id="A0ABD3NYA1"/>
<reference evidence="6 7" key="1">
    <citation type="submission" date="2024-10" db="EMBL/GenBank/DDBJ databases">
        <title>Updated reference genomes for cyclostephanoid diatoms.</title>
        <authorList>
            <person name="Roberts W.R."/>
            <person name="Alverson A.J."/>
        </authorList>
    </citation>
    <scope>NUCLEOTIDE SEQUENCE [LARGE SCALE GENOMIC DNA]</scope>
    <source>
        <strain evidence="6 7">AJA010-31</strain>
    </source>
</reference>
<accession>A0ABD3NYA1</accession>
<evidence type="ECO:0000313" key="6">
    <source>
        <dbReference type="EMBL" id="KAL3780910.1"/>
    </source>
</evidence>
<dbReference type="PANTHER" id="PTHR22706:SF1">
    <property type="entry name" value="ASSEMBLY FACTOR FOR SPINDLE MICROTUBULES"/>
    <property type="match status" value="1"/>
</dbReference>
<keyword evidence="7" id="KW-1185">Reference proteome</keyword>
<keyword evidence="2" id="KW-0963">Cytoplasm</keyword>
<comment type="caution">
    <text evidence="6">The sequence shown here is derived from an EMBL/GenBank/DDBJ whole genome shotgun (WGS) entry which is preliminary data.</text>
</comment>
<organism evidence="6 7">
    <name type="scientific">Cyclotella atomus</name>
    <dbReference type="NCBI Taxonomy" id="382360"/>
    <lineage>
        <taxon>Eukaryota</taxon>
        <taxon>Sar</taxon>
        <taxon>Stramenopiles</taxon>
        <taxon>Ochrophyta</taxon>
        <taxon>Bacillariophyta</taxon>
        <taxon>Coscinodiscophyceae</taxon>
        <taxon>Thalassiosirophycidae</taxon>
        <taxon>Stephanodiscales</taxon>
        <taxon>Stephanodiscaceae</taxon>
        <taxon>Cyclotella</taxon>
    </lineage>
</organism>
<dbReference type="Pfam" id="PF00612">
    <property type="entry name" value="IQ"/>
    <property type="match status" value="3"/>
</dbReference>
<dbReference type="Gene3D" id="1.20.5.190">
    <property type="match status" value="6"/>
</dbReference>
<evidence type="ECO:0000256" key="2">
    <source>
        <dbReference type="ARBA" id="ARBA00022490"/>
    </source>
</evidence>
<gene>
    <name evidence="6" type="ORF">ACHAWO_009773</name>
</gene>
<proteinExistence type="predicted"/>
<dbReference type="PROSITE" id="PS50096">
    <property type="entry name" value="IQ"/>
    <property type="match status" value="5"/>
</dbReference>
<evidence type="ECO:0000256" key="3">
    <source>
        <dbReference type="ARBA" id="ARBA00022737"/>
    </source>
</evidence>
<name>A0ABD3NYA1_9STRA</name>
<dbReference type="GO" id="GO:0005516">
    <property type="term" value="F:calmodulin binding"/>
    <property type="evidence" value="ECO:0007669"/>
    <property type="project" value="UniProtKB-KW"/>
</dbReference>
<evidence type="ECO:0000256" key="1">
    <source>
        <dbReference type="ARBA" id="ARBA00004496"/>
    </source>
</evidence>
<evidence type="ECO:0000256" key="4">
    <source>
        <dbReference type="ARBA" id="ARBA00022860"/>
    </source>
</evidence>
<dbReference type="GO" id="GO:0005737">
    <property type="term" value="C:cytoplasm"/>
    <property type="evidence" value="ECO:0007669"/>
    <property type="project" value="UniProtKB-SubCell"/>
</dbReference>
<evidence type="ECO:0000313" key="7">
    <source>
        <dbReference type="Proteomes" id="UP001530400"/>
    </source>
</evidence>
<dbReference type="InterPro" id="IPR051185">
    <property type="entry name" value="ASPM"/>
</dbReference>
<dbReference type="InterPro" id="IPR000048">
    <property type="entry name" value="IQ_motif_EF-hand-BS"/>
</dbReference>
<keyword evidence="3" id="KW-0677">Repeat</keyword>
<feature type="compositionally biased region" description="Basic and acidic residues" evidence="5">
    <location>
        <begin position="40"/>
        <end position="62"/>
    </location>
</feature>
<dbReference type="EMBL" id="JALLPJ020000870">
    <property type="protein sequence ID" value="KAL3780910.1"/>
    <property type="molecule type" value="Genomic_DNA"/>
</dbReference>
<evidence type="ECO:0000256" key="5">
    <source>
        <dbReference type="SAM" id="MobiDB-lite"/>
    </source>
</evidence>